<comment type="similarity">
    <text evidence="2 7">Belongs to the group II decarboxylase family.</text>
</comment>
<reference evidence="10 11" key="1">
    <citation type="submission" date="2024-02" db="EMBL/GenBank/DDBJ databases">
        <authorList>
            <person name="Chen Y."/>
            <person name="Shah S."/>
            <person name="Dougan E. K."/>
            <person name="Thang M."/>
            <person name="Chan C."/>
        </authorList>
    </citation>
    <scope>NUCLEOTIDE SEQUENCE [LARGE SCALE GENOMIC DNA]</scope>
</reference>
<evidence type="ECO:0000313" key="11">
    <source>
        <dbReference type="Proteomes" id="UP001642464"/>
    </source>
</evidence>
<dbReference type="InterPro" id="IPR015424">
    <property type="entry name" value="PyrdxlP-dep_Trfase"/>
</dbReference>
<name>A0ABP0IEH0_9DINO</name>
<dbReference type="Gene3D" id="3.40.640.10">
    <property type="entry name" value="Type I PLP-dependent aspartate aminotransferase-like (Major domain)"/>
    <property type="match status" value="1"/>
</dbReference>
<dbReference type="Pfam" id="PF00282">
    <property type="entry name" value="Pyridoxal_deC"/>
    <property type="match status" value="1"/>
</dbReference>
<dbReference type="InterPro" id="IPR010107">
    <property type="entry name" value="Glutamate_decarboxylase"/>
</dbReference>
<comment type="catalytic activity">
    <reaction evidence="6 8">
        <text>L-glutamate + H(+) = 4-aminobutanoate + CO2</text>
        <dbReference type="Rhea" id="RHEA:17785"/>
        <dbReference type="ChEBI" id="CHEBI:15378"/>
        <dbReference type="ChEBI" id="CHEBI:16526"/>
        <dbReference type="ChEBI" id="CHEBI:29985"/>
        <dbReference type="ChEBI" id="CHEBI:59888"/>
        <dbReference type="EC" id="4.1.1.15"/>
    </reaction>
</comment>
<dbReference type="InterPro" id="IPR015421">
    <property type="entry name" value="PyrdxlP-dep_Trfase_major"/>
</dbReference>
<keyword evidence="4 7" id="KW-0663">Pyridoxal phosphate</keyword>
<evidence type="ECO:0000256" key="1">
    <source>
        <dbReference type="ARBA" id="ARBA00001933"/>
    </source>
</evidence>
<dbReference type="Gene3D" id="3.90.1150.160">
    <property type="match status" value="1"/>
</dbReference>
<feature type="compositionally biased region" description="Basic and acidic residues" evidence="9">
    <location>
        <begin position="461"/>
        <end position="478"/>
    </location>
</feature>
<evidence type="ECO:0000256" key="7">
    <source>
        <dbReference type="RuleBase" id="RU000382"/>
    </source>
</evidence>
<keyword evidence="11" id="KW-1185">Reference proteome</keyword>
<proteinExistence type="inferred from homology"/>
<dbReference type="NCBIfam" id="TIGR01788">
    <property type="entry name" value="Glu-decarb-GAD"/>
    <property type="match status" value="1"/>
</dbReference>
<comment type="caution">
    <text evidence="10">The sequence shown here is derived from an EMBL/GenBank/DDBJ whole genome shotgun (WGS) entry which is preliminary data.</text>
</comment>
<dbReference type="Proteomes" id="UP001642464">
    <property type="component" value="Unassembled WGS sequence"/>
</dbReference>
<dbReference type="SUPFAM" id="SSF53383">
    <property type="entry name" value="PLP-dependent transferases"/>
    <property type="match status" value="1"/>
</dbReference>
<keyword evidence="8" id="KW-0210">Decarboxylase</keyword>
<comment type="cofactor">
    <cofactor evidence="1 7">
        <name>pyridoxal 5'-phosphate</name>
        <dbReference type="ChEBI" id="CHEBI:597326"/>
    </cofactor>
</comment>
<evidence type="ECO:0000256" key="9">
    <source>
        <dbReference type="SAM" id="MobiDB-lite"/>
    </source>
</evidence>
<sequence>MKEVYATEMAVTGPSEEMPAEGMSARGAATIIKDELLLDGNPLMNLATFVTTYLEPEAEEIMRVGSRINIIDQDEYPQSAEIHRRCVNMVGKLWHAETDENGNVCGSATVGSSEAIMLAGLAMKFRWRAERKAKGLPVDRWPNMVFGSNVQCCWHKMCRFFDIEMREADVSEDSLVLTAERAKPLIDEYTMGVGAILGSTFNGEFEDIKGINDMIEELNREKGWNVALHVDAASGGFIAPFTTPDLVWDFQLSQVVSINTSGHKFGLTTAGLGWVAFKNNEVCPEDLFETVDYLGGSQRSIGINFSKPASQILCQYYQLIRLGKEGYSSLLRNQNANAQHMRNELAATGIFEIVDKGDMPLVAFKMMDPIKAGFTLYDLQAFLSARGWTMPAYRCPKGAENLVIMRAVIKQNLSRNMVHMLINTIKEGIEFYASHPTHLLHPKNEDLLDKLGGIPEEMRDDQTQAEAKAVDKPPEPPTKHLGRPKLSRSESSRALHSASHNVVTELVGGNAKRILSFNTPKPVC</sequence>
<accession>A0ABP0IEH0</accession>
<evidence type="ECO:0000256" key="3">
    <source>
        <dbReference type="ARBA" id="ARBA00012421"/>
    </source>
</evidence>
<evidence type="ECO:0000256" key="4">
    <source>
        <dbReference type="ARBA" id="ARBA00022898"/>
    </source>
</evidence>
<evidence type="ECO:0000313" key="10">
    <source>
        <dbReference type="EMBL" id="CAK9001010.1"/>
    </source>
</evidence>
<gene>
    <name evidence="10" type="ORF">SCF082_LOCUS6745</name>
</gene>
<feature type="region of interest" description="Disordered" evidence="9">
    <location>
        <begin position="461"/>
        <end position="498"/>
    </location>
</feature>
<evidence type="ECO:0000256" key="5">
    <source>
        <dbReference type="ARBA" id="ARBA00023239"/>
    </source>
</evidence>
<organism evidence="10 11">
    <name type="scientific">Durusdinium trenchii</name>
    <dbReference type="NCBI Taxonomy" id="1381693"/>
    <lineage>
        <taxon>Eukaryota</taxon>
        <taxon>Sar</taxon>
        <taxon>Alveolata</taxon>
        <taxon>Dinophyceae</taxon>
        <taxon>Suessiales</taxon>
        <taxon>Symbiodiniaceae</taxon>
        <taxon>Durusdinium</taxon>
    </lineage>
</organism>
<evidence type="ECO:0000256" key="2">
    <source>
        <dbReference type="ARBA" id="ARBA00009533"/>
    </source>
</evidence>
<dbReference type="InterPro" id="IPR002129">
    <property type="entry name" value="PyrdxlP-dep_de-COase"/>
</dbReference>
<evidence type="ECO:0000256" key="6">
    <source>
        <dbReference type="ARBA" id="ARBA00048868"/>
    </source>
</evidence>
<evidence type="ECO:0000256" key="8">
    <source>
        <dbReference type="RuleBase" id="RU361171"/>
    </source>
</evidence>
<dbReference type="Gene3D" id="4.10.280.50">
    <property type="match status" value="1"/>
</dbReference>
<dbReference type="EC" id="4.1.1.15" evidence="3 8"/>
<keyword evidence="5 7" id="KW-0456">Lyase</keyword>
<dbReference type="EMBL" id="CAXAMM010003720">
    <property type="protein sequence ID" value="CAK9001010.1"/>
    <property type="molecule type" value="Genomic_DNA"/>
</dbReference>
<protein>
    <recommendedName>
        <fullName evidence="3 8">Glutamate decarboxylase</fullName>
        <ecNumber evidence="3 8">4.1.1.15</ecNumber>
    </recommendedName>
</protein>
<dbReference type="PANTHER" id="PTHR43321">
    <property type="entry name" value="GLUTAMATE DECARBOXYLASE"/>
    <property type="match status" value="1"/>
</dbReference>
<dbReference type="PANTHER" id="PTHR43321:SF3">
    <property type="entry name" value="GLUTAMATE DECARBOXYLASE"/>
    <property type="match status" value="1"/>
</dbReference>